<accession>A0A840HSP2</accession>
<evidence type="ECO:0000259" key="3">
    <source>
        <dbReference type="Pfam" id="PF01494"/>
    </source>
</evidence>
<gene>
    <name evidence="4" type="ORF">HNQ99_001024</name>
</gene>
<dbReference type="GO" id="GO:0071949">
    <property type="term" value="F:FAD binding"/>
    <property type="evidence" value="ECO:0007669"/>
    <property type="project" value="InterPro"/>
</dbReference>
<dbReference type="SUPFAM" id="SSF51905">
    <property type="entry name" value="FAD/NAD(P)-binding domain"/>
    <property type="match status" value="1"/>
</dbReference>
<feature type="domain" description="FAD-binding" evidence="3">
    <location>
        <begin position="129"/>
        <end position="325"/>
    </location>
</feature>
<dbReference type="GO" id="GO:0018673">
    <property type="term" value="F:anthraniloyl-CoA monooxygenase activity"/>
    <property type="evidence" value="ECO:0007669"/>
    <property type="project" value="UniProtKB-EC"/>
</dbReference>
<comment type="caution">
    <text evidence="4">The sequence shown here is derived from an EMBL/GenBank/DDBJ whole genome shotgun (WGS) entry which is preliminary data.</text>
</comment>
<dbReference type="PRINTS" id="PR00420">
    <property type="entry name" value="RNGMNOXGNASE"/>
</dbReference>
<dbReference type="Gene3D" id="3.50.50.60">
    <property type="entry name" value="FAD/NAD(P)-binding domain"/>
    <property type="match status" value="1"/>
</dbReference>
<name>A0A840HSP2_9SPHN</name>
<dbReference type="AlphaFoldDB" id="A0A840HSP2"/>
<dbReference type="EMBL" id="JACHOV010000003">
    <property type="protein sequence ID" value="MBB4640731.1"/>
    <property type="molecule type" value="Genomic_DNA"/>
</dbReference>
<dbReference type="Proteomes" id="UP000575068">
    <property type="component" value="Unassembled WGS sequence"/>
</dbReference>
<dbReference type="Gene3D" id="3.30.9.20">
    <property type="match status" value="1"/>
</dbReference>
<keyword evidence="1 4" id="KW-0560">Oxidoreductase</keyword>
<keyword evidence="2" id="KW-0520">NAD</keyword>
<protein>
    <submittedName>
        <fullName evidence="4">Anthraniloyl-CoA monooxygenase</fullName>
        <ecNumber evidence="4">1.14.13.40</ecNumber>
    </submittedName>
</protein>
<dbReference type="InterPro" id="IPR050631">
    <property type="entry name" value="PheA/TfdB_FAD_monoxygenase"/>
</dbReference>
<keyword evidence="5" id="KW-1185">Reference proteome</keyword>
<reference evidence="4 5" key="1">
    <citation type="submission" date="2020-08" db="EMBL/GenBank/DDBJ databases">
        <title>Genomic Encyclopedia of Type Strains, Phase IV (KMG-IV): sequencing the most valuable type-strain genomes for metagenomic binning, comparative biology and taxonomic classification.</title>
        <authorList>
            <person name="Goeker M."/>
        </authorList>
    </citation>
    <scope>NUCLEOTIDE SEQUENCE [LARGE SCALE GENOMIC DNA]</scope>
    <source>
        <strain evidence="4 5">DSM 7465</strain>
    </source>
</reference>
<keyword evidence="4" id="KW-0503">Monooxygenase</keyword>
<evidence type="ECO:0000256" key="1">
    <source>
        <dbReference type="ARBA" id="ARBA00023002"/>
    </source>
</evidence>
<evidence type="ECO:0000313" key="5">
    <source>
        <dbReference type="Proteomes" id="UP000575068"/>
    </source>
</evidence>
<dbReference type="PANTHER" id="PTHR43476:SF4">
    <property type="entry name" value="BLR0106 PROTEIN"/>
    <property type="match status" value="1"/>
</dbReference>
<evidence type="ECO:0000313" key="4">
    <source>
        <dbReference type="EMBL" id="MBB4640731.1"/>
    </source>
</evidence>
<dbReference type="PANTHER" id="PTHR43476">
    <property type="entry name" value="3-(3-HYDROXY-PHENYL)PROPIONATE/3-HYDROXYCINNAMIC ACID HYDROXYLASE"/>
    <property type="match status" value="1"/>
</dbReference>
<dbReference type="InterPro" id="IPR036188">
    <property type="entry name" value="FAD/NAD-bd_sf"/>
</dbReference>
<sequence length="389" mass="41976">MKIVCVGAGPAALCFAIRAKCERPDLDISILERARARESQGWGLVLSEGVLSRLESDDPSSGGQIRERAIAWGDISVEVDGVVTVVHGHKFLSLARVDMISILQARAEDLGMNIKYQTTVDPQGDWSADADIVIAADGSRSKIRDADADGFGVSVKEASNQYIWLGVPGAIAKTFRFIFETTRAGPIWAHSYLFGAAFTTFVIECPEATYRGLGFDRMDIAETVAICERIFARSLNGHPLLAGDAQRSAAAWTRFADIACASWVAGKTVLLGNAAHGTHFSIGSGTRIAIGDARELATRVAAMDGFDQRALKAYEHACKADSAKLHAASARSMRWFEEPPLSIAANDPDFFAYSLVTRSGRLGRTEIKKLDPALLTRVEARSLASRARG</sequence>
<dbReference type="RefSeq" id="WP_184474562.1">
    <property type="nucleotide sequence ID" value="NZ_JACHOV010000003.1"/>
</dbReference>
<proteinExistence type="predicted"/>
<evidence type="ECO:0000256" key="2">
    <source>
        <dbReference type="ARBA" id="ARBA00023027"/>
    </source>
</evidence>
<organism evidence="4 5">
    <name type="scientific">Rhizorhapis suberifaciens</name>
    <name type="common">corky root of lettuce</name>
    <dbReference type="NCBI Taxonomy" id="13656"/>
    <lineage>
        <taxon>Bacteria</taxon>
        <taxon>Pseudomonadati</taxon>
        <taxon>Pseudomonadota</taxon>
        <taxon>Alphaproteobacteria</taxon>
        <taxon>Sphingomonadales</taxon>
        <taxon>Sphingomonadaceae</taxon>
        <taxon>Rhizorhapis</taxon>
    </lineage>
</organism>
<dbReference type="InterPro" id="IPR002938">
    <property type="entry name" value="FAD-bd"/>
</dbReference>
<dbReference type="EC" id="1.14.13.40" evidence="4"/>
<dbReference type="Pfam" id="PF01494">
    <property type="entry name" value="FAD_binding_3"/>
    <property type="match status" value="1"/>
</dbReference>